<dbReference type="EMBL" id="JBBHJY010000005">
    <property type="protein sequence ID" value="MEJ6010512.1"/>
    <property type="molecule type" value="Genomic_DNA"/>
</dbReference>
<sequence>MFATTAAWWMSGPVLADPGEKYGPPSPAQEAIEAKVIVPPREIPPALAAAAELAADDYPTVRNAKAQERAARSELGGAKWLRFPSLSLEALAVTRGNTSTSQNGMALNVTVEQPLFTFGKISGTIDKADALLLARRAGVDEAIRDLTLRVTNAYYSLGLSARRQDVLEESLAQHKTLLSTIQNRVRQEVSPQADLNLALSRASAIEQELSQAKAQRAISLSQLFEFVGSVGFDPGNVPTYDAALSHPSEVDAINEAITCDPKLQRLRAEQVAAQADAKVAKASIFPQLLGQLTHNDITGTRVGFALRAQTGAGLSQVAITDAARARADASGFAIATAERELRDALQLDFVTNSSSKVRITASALAADTSELVTESYRRQFIAGRRTWLDVMNAVREATSAKLARTDAEFGAMASSARILLRTCRWEPSSRRSANQDVK</sequence>
<dbReference type="Proteomes" id="UP001379235">
    <property type="component" value="Unassembled WGS sequence"/>
</dbReference>
<organism evidence="8 9">
    <name type="scientific">Novosphingobium aquae</name>
    <dbReference type="NCBI Taxonomy" id="3133435"/>
    <lineage>
        <taxon>Bacteria</taxon>
        <taxon>Pseudomonadati</taxon>
        <taxon>Pseudomonadota</taxon>
        <taxon>Alphaproteobacteria</taxon>
        <taxon>Sphingomonadales</taxon>
        <taxon>Sphingomonadaceae</taxon>
        <taxon>Novosphingobium</taxon>
    </lineage>
</organism>
<comment type="subcellular location">
    <subcellularLocation>
        <location evidence="1">Cell outer membrane</location>
    </subcellularLocation>
</comment>
<keyword evidence="3" id="KW-0813">Transport</keyword>
<dbReference type="SUPFAM" id="SSF56954">
    <property type="entry name" value="Outer membrane efflux proteins (OEP)"/>
    <property type="match status" value="1"/>
</dbReference>
<evidence type="ECO:0000256" key="3">
    <source>
        <dbReference type="ARBA" id="ARBA00022448"/>
    </source>
</evidence>
<dbReference type="InterPro" id="IPR003423">
    <property type="entry name" value="OMP_efflux"/>
</dbReference>
<dbReference type="RefSeq" id="WP_339967197.1">
    <property type="nucleotide sequence ID" value="NZ_JBBHJY010000005.1"/>
</dbReference>
<dbReference type="InterPro" id="IPR051906">
    <property type="entry name" value="TolC-like"/>
</dbReference>
<evidence type="ECO:0000256" key="1">
    <source>
        <dbReference type="ARBA" id="ARBA00004442"/>
    </source>
</evidence>
<dbReference type="Gene3D" id="1.20.1600.10">
    <property type="entry name" value="Outer membrane efflux proteins (OEP)"/>
    <property type="match status" value="1"/>
</dbReference>
<keyword evidence="7" id="KW-0998">Cell outer membrane</keyword>
<evidence type="ECO:0000313" key="8">
    <source>
        <dbReference type="EMBL" id="MEJ6010512.1"/>
    </source>
</evidence>
<accession>A0ABU8S988</accession>
<gene>
    <name evidence="8" type="ORF">WG900_11355</name>
</gene>
<reference evidence="8 9" key="1">
    <citation type="submission" date="2024-03" db="EMBL/GenBank/DDBJ databases">
        <authorList>
            <person name="Jo J.-H."/>
        </authorList>
    </citation>
    <scope>NUCLEOTIDE SEQUENCE [LARGE SCALE GENOMIC DNA]</scope>
    <source>
        <strain evidence="8 9">AS3R-12</strain>
    </source>
</reference>
<dbReference type="PANTHER" id="PTHR30026">
    <property type="entry name" value="OUTER MEMBRANE PROTEIN TOLC"/>
    <property type="match status" value="1"/>
</dbReference>
<evidence type="ECO:0000256" key="2">
    <source>
        <dbReference type="ARBA" id="ARBA00007613"/>
    </source>
</evidence>
<dbReference type="Pfam" id="PF02321">
    <property type="entry name" value="OEP"/>
    <property type="match status" value="1"/>
</dbReference>
<keyword evidence="9" id="KW-1185">Reference proteome</keyword>
<keyword evidence="4" id="KW-1134">Transmembrane beta strand</keyword>
<protein>
    <submittedName>
        <fullName evidence="8">TolC family protein</fullName>
    </submittedName>
</protein>
<proteinExistence type="inferred from homology"/>
<evidence type="ECO:0000256" key="7">
    <source>
        <dbReference type="ARBA" id="ARBA00023237"/>
    </source>
</evidence>
<dbReference type="PANTHER" id="PTHR30026:SF22">
    <property type="entry name" value="OUTER MEMBRANE EFFLUX PROTEIN"/>
    <property type="match status" value="1"/>
</dbReference>
<evidence type="ECO:0000313" key="9">
    <source>
        <dbReference type="Proteomes" id="UP001379235"/>
    </source>
</evidence>
<keyword evidence="5" id="KW-0812">Transmembrane</keyword>
<keyword evidence="6" id="KW-0472">Membrane</keyword>
<comment type="similarity">
    <text evidence="2">Belongs to the outer membrane factor (OMF) (TC 1.B.17) family.</text>
</comment>
<evidence type="ECO:0000256" key="5">
    <source>
        <dbReference type="ARBA" id="ARBA00022692"/>
    </source>
</evidence>
<evidence type="ECO:0000256" key="4">
    <source>
        <dbReference type="ARBA" id="ARBA00022452"/>
    </source>
</evidence>
<name>A0ABU8S988_9SPHN</name>
<evidence type="ECO:0000256" key="6">
    <source>
        <dbReference type="ARBA" id="ARBA00023136"/>
    </source>
</evidence>
<comment type="caution">
    <text evidence="8">The sequence shown here is derived from an EMBL/GenBank/DDBJ whole genome shotgun (WGS) entry which is preliminary data.</text>
</comment>